<dbReference type="SUPFAM" id="SSF51445">
    <property type="entry name" value="(Trans)glycosidases"/>
    <property type="match status" value="1"/>
</dbReference>
<dbReference type="Gene3D" id="3.90.400.10">
    <property type="entry name" value="Oligo-1,6-glucosidase, Domain 2"/>
    <property type="match status" value="1"/>
</dbReference>
<evidence type="ECO:0000256" key="2">
    <source>
        <dbReference type="ARBA" id="ARBA00022801"/>
    </source>
</evidence>
<evidence type="ECO:0000313" key="6">
    <source>
        <dbReference type="EMBL" id="CAH00177.2"/>
    </source>
</evidence>
<proteinExistence type="inferred from homology"/>
<comment type="similarity">
    <text evidence="1">Belongs to the glycosyl hydrolase 13 family.</text>
</comment>
<dbReference type="STRING" id="284590.Q6CSK8"/>
<dbReference type="Gene3D" id="2.60.40.1180">
    <property type="entry name" value="Golgi alpha-mannosidase II"/>
    <property type="match status" value="1"/>
</dbReference>
<dbReference type="KEGG" id="kla:KLLA0_D00231g"/>
<dbReference type="HOGENOM" id="CLU_006462_1_1_1"/>
<dbReference type="GeneID" id="2893072"/>
<dbReference type="KEGG" id="kla:KLLA0_B00242g"/>
<dbReference type="FunFam" id="3.20.20.80:FF:000064">
    <property type="entry name" value="Oligo-1,6-glucosidase"/>
    <property type="match status" value="1"/>
</dbReference>
<feature type="domain" description="Glycosyl hydrolase family 13 catalytic" evidence="5">
    <location>
        <begin position="25"/>
        <end position="448"/>
    </location>
</feature>
<keyword evidence="2" id="KW-0378">Hydrolase</keyword>
<dbReference type="SMR" id="Q6CSK8"/>
<sequence>MTITKFVSEHPQTDPKWWKEAIVYQVYPASFKDSNHDGWGDIKGIDSKLEYIKELGANAIWICPFYDSPQEDMGYDISDYEKVWPRYGTNEDIFNLIDRAHGLGIKIIVDLVINHCSSEHAWFKEARSSLDNPKRDWFIWKAPKGFDSNGKPIPPNNWRSFFGGSAWEYDEHTGQFYLRLFAKGQPDFNWENEVTRNAIYESAVGFWLDHGVDGFRIDTAGLYSKQPGFPDVPIINPGLDFQHPDPAILNGPRIHEFHKEMNKFMRERVKDGRELLTVGEIPCGTHDVCKAYTSAKEQEITQLFEFEHVSVGRKPGNVGVVNFKLSEFKDGIAAAFQFIDKTDSWSTVYIENHDQPRSVTRFGDDSPEYREISAKLLALLETSLTGTLYVYQGQELGMINFRDWPIEKYEDVEVKGMYKMMVDQFGADSDQVKDYVNGLQLISRDHARTPFPWTSEAPYAGFTDGKEPWFPLTETFQEGINAEDELKDPKSVFNFWKTAIEVRKTHKDVLNYGYDFTFVDHANEKLFAFTKKYGEKVLYVVLNFSKEEIEFSFLEGYNSYDYIFGNYPEAEIDTGSNKLQPWEGRFYYAN</sequence>
<dbReference type="FunFam" id="3.20.20.80:FF:000087">
    <property type="entry name" value="Oligo-1,6-glucosidase IMA1"/>
    <property type="match status" value="1"/>
</dbReference>
<dbReference type="CDD" id="cd11333">
    <property type="entry name" value="AmyAc_SI_OligoGlu_DGase"/>
    <property type="match status" value="1"/>
</dbReference>
<evidence type="ECO:0000256" key="4">
    <source>
        <dbReference type="ARBA" id="ARBA00026248"/>
    </source>
</evidence>
<dbReference type="Proteomes" id="UP000000598">
    <property type="component" value="Chromosome D"/>
</dbReference>
<accession>Q6CSK8</accession>
<dbReference type="InterPro" id="IPR045857">
    <property type="entry name" value="O16G_dom_2"/>
</dbReference>
<evidence type="ECO:0000259" key="5">
    <source>
        <dbReference type="SMART" id="SM00642"/>
    </source>
</evidence>
<dbReference type="GeneID" id="2897216"/>
<dbReference type="InParanoid" id="Q6CSK8"/>
<dbReference type="Pfam" id="PF00128">
    <property type="entry name" value="Alpha-amylase"/>
    <property type="match status" value="1"/>
</dbReference>
<reference evidence="6" key="2">
    <citation type="submission" date="2008-09" db="EMBL/GenBank/DDBJ databases">
        <authorList>
            <person name="Genoscope - CEA"/>
        </authorList>
    </citation>
    <scope>NUCLEOTIDE SEQUENCE</scope>
    <source>
        <strain>NRRL Y-1140</strain>
    </source>
</reference>
<dbReference type="PANTHER" id="PTHR10357">
    <property type="entry name" value="ALPHA-AMYLASE FAMILY MEMBER"/>
    <property type="match status" value="1"/>
</dbReference>
<dbReference type="GO" id="GO:0004556">
    <property type="term" value="F:alpha-amylase activity"/>
    <property type="evidence" value="ECO:0007669"/>
    <property type="project" value="TreeGrafter"/>
</dbReference>
<dbReference type="AlphaFoldDB" id="Q6CSK8"/>
<gene>
    <name evidence="7" type="ORF">KLLA0_B00242g</name>
    <name evidence="6" type="ORF">KLLA0_D00231g</name>
</gene>
<dbReference type="EMBL" id="CR382124">
    <property type="protein sequence ID" value="CAH00177.2"/>
    <property type="molecule type" value="Genomic_DNA"/>
</dbReference>
<name>Q6CSK8_KLULA</name>
<dbReference type="PaxDb" id="284590-Q6CSK8"/>
<dbReference type="InterPro" id="IPR013780">
    <property type="entry name" value="Glyco_hydro_b"/>
</dbReference>
<dbReference type="SUPFAM" id="SSF51011">
    <property type="entry name" value="Glycosyl hydrolase domain"/>
    <property type="match status" value="1"/>
</dbReference>
<evidence type="ECO:0000313" key="7">
    <source>
        <dbReference type="EMBL" id="CAH01933.1"/>
    </source>
</evidence>
<dbReference type="GO" id="GO:0005987">
    <property type="term" value="P:sucrose catabolic process"/>
    <property type="evidence" value="ECO:0007669"/>
    <property type="project" value="TreeGrafter"/>
</dbReference>
<dbReference type="FunFam" id="3.90.400.10:FF:000004">
    <property type="entry name" value="Oligo-1,6-glucosidase"/>
    <property type="match status" value="1"/>
</dbReference>
<organism evidence="8">
    <name type="scientific">Kluyveromyces lactis (strain ATCC 8585 / CBS 2359 / DSM 70799 / NBRC 1267 / NRRL Y-1140 / WM37)</name>
    <name type="common">Yeast</name>
    <name type="synonym">Candida sphaerica</name>
    <dbReference type="NCBI Taxonomy" id="284590"/>
    <lineage>
        <taxon>Eukaryota</taxon>
        <taxon>Fungi</taxon>
        <taxon>Dikarya</taxon>
        <taxon>Ascomycota</taxon>
        <taxon>Saccharomycotina</taxon>
        <taxon>Saccharomycetes</taxon>
        <taxon>Saccharomycetales</taxon>
        <taxon>Saccharomycetaceae</taxon>
        <taxon>Kluyveromyces</taxon>
    </lineage>
</organism>
<dbReference type="GO" id="GO:0000025">
    <property type="term" value="P:maltose catabolic process"/>
    <property type="evidence" value="ECO:0007669"/>
    <property type="project" value="TreeGrafter"/>
</dbReference>
<evidence type="ECO:0000313" key="8">
    <source>
        <dbReference type="Proteomes" id="UP000000598"/>
    </source>
</evidence>
<reference evidence="6 8" key="1">
    <citation type="journal article" date="2004" name="Nature">
        <title>Genome evolution in yeasts.</title>
        <authorList>
            <consortium name="Genolevures"/>
            <person name="Dujon B."/>
            <person name="Sherman D."/>
            <person name="Fischer G."/>
            <person name="Durrens P."/>
            <person name="Casaregola S."/>
            <person name="Lafontaine I."/>
            <person name="de Montigny J."/>
            <person name="Marck C."/>
            <person name="Neuveglise C."/>
            <person name="Talla E."/>
            <person name="Goffard N."/>
            <person name="Frangeul L."/>
            <person name="Aigle M."/>
            <person name="Anthouard V."/>
            <person name="Babour A."/>
            <person name="Barbe V."/>
            <person name="Barnay S."/>
            <person name="Blanchin S."/>
            <person name="Beckerich J.M."/>
            <person name="Beyne E."/>
            <person name="Bleykasten C."/>
            <person name="Boisrame A."/>
            <person name="Boyer J."/>
            <person name="Cattolico L."/>
            <person name="Confanioleri F."/>
            <person name="de Daruvar A."/>
            <person name="Despons L."/>
            <person name="Fabre E."/>
            <person name="Fairhead C."/>
            <person name="Ferry-Dumazet H."/>
            <person name="Groppi A."/>
            <person name="Hantraye F."/>
            <person name="Hennequin C."/>
            <person name="Jauniaux N."/>
            <person name="Joyet P."/>
            <person name="Kachouri R."/>
            <person name="Kerrest A."/>
            <person name="Koszul R."/>
            <person name="Lemaire M."/>
            <person name="Lesur I."/>
            <person name="Ma L."/>
            <person name="Muller H."/>
            <person name="Nicaud J.M."/>
            <person name="Nikolski M."/>
            <person name="Oztas S."/>
            <person name="Ozier-Kalogeropoulos O."/>
            <person name="Pellenz S."/>
            <person name="Potier S."/>
            <person name="Richard G.F."/>
            <person name="Straub M.L."/>
            <person name="Suleau A."/>
            <person name="Swennene D."/>
            <person name="Tekaia F."/>
            <person name="Wesolowski-Louvel M."/>
            <person name="Westhof E."/>
            <person name="Wirth B."/>
            <person name="Zeniou-Meyer M."/>
            <person name="Zivanovic I."/>
            <person name="Bolotin-Fukuhara M."/>
            <person name="Thierry A."/>
            <person name="Bouchier C."/>
            <person name="Caudron B."/>
            <person name="Scarpelli C."/>
            <person name="Gaillardin C."/>
            <person name="Weissenbach J."/>
            <person name="Wincker P."/>
            <person name="Souciet J.L."/>
        </authorList>
    </citation>
    <scope>NUCLEOTIDE SEQUENCE [LARGE SCALE GENOMIC DNA]</scope>
    <source>
        <strain evidence="8">ATCC 8585 / CBS 2359 / DSM 70799 / NBRC 1267 / NRRL Y-1140 / WM37</strain>
        <strain evidence="6">NRRL Y-1140</strain>
    </source>
</reference>
<accession>Q6CWZ9</accession>
<dbReference type="RefSeq" id="XP_453081.2">
    <property type="nucleotide sequence ID" value="XM_453081.2"/>
</dbReference>
<dbReference type="FunCoup" id="Q6CSK8">
    <property type="interactions" value="990"/>
</dbReference>
<keyword evidence="4" id="KW-0462">Maltose metabolism</keyword>
<evidence type="ECO:0000256" key="3">
    <source>
        <dbReference type="ARBA" id="ARBA00023295"/>
    </source>
</evidence>
<dbReference type="GO" id="GO:0004575">
    <property type="term" value="F:sucrose alpha-glucosidase activity"/>
    <property type="evidence" value="ECO:0007669"/>
    <property type="project" value="TreeGrafter"/>
</dbReference>
<dbReference type="CAZy" id="GH13">
    <property type="family name" value="Glycoside Hydrolase Family 13"/>
</dbReference>
<dbReference type="InterPro" id="IPR017853">
    <property type="entry name" value="GH"/>
</dbReference>
<dbReference type="GO" id="GO:0004574">
    <property type="term" value="F:oligo-1,6-glucosidase activity"/>
    <property type="evidence" value="ECO:0007669"/>
    <property type="project" value="TreeGrafter"/>
</dbReference>
<dbReference type="SMART" id="SM00642">
    <property type="entry name" value="Aamy"/>
    <property type="match status" value="1"/>
</dbReference>
<dbReference type="GO" id="GO:0033934">
    <property type="term" value="F:glucan 1,4-alpha-maltotriohydrolase activity"/>
    <property type="evidence" value="ECO:0007669"/>
    <property type="project" value="TreeGrafter"/>
</dbReference>
<dbReference type="FunFam" id="2.60.40.1180:FF:000007">
    <property type="entry name" value="Sucrose isomerase"/>
    <property type="match status" value="1"/>
</dbReference>
<keyword evidence="3" id="KW-0326">Glycosidase</keyword>
<keyword evidence="8" id="KW-1185">Reference proteome</keyword>
<evidence type="ECO:0000256" key="1">
    <source>
        <dbReference type="ARBA" id="ARBA00008061"/>
    </source>
</evidence>
<dbReference type="Proteomes" id="UP000000598">
    <property type="component" value="Chromosome B"/>
</dbReference>
<dbReference type="RefSeq" id="XP_451540.1">
    <property type="nucleotide sequence ID" value="XM_451540.1"/>
</dbReference>
<dbReference type="eggNOG" id="KOG0471">
    <property type="taxonomic scope" value="Eukaryota"/>
</dbReference>
<dbReference type="PANTHER" id="PTHR10357:SF179">
    <property type="entry name" value="NEUTRAL AND BASIC AMINO ACID TRANSPORT PROTEIN RBAT"/>
    <property type="match status" value="1"/>
</dbReference>
<dbReference type="InterPro" id="IPR006047">
    <property type="entry name" value="GH13_cat_dom"/>
</dbReference>
<dbReference type="Gene3D" id="3.20.20.80">
    <property type="entry name" value="Glycosidases"/>
    <property type="match status" value="1"/>
</dbReference>
<protein>
    <submittedName>
        <fullName evidence="7">KLLA0B00242p</fullName>
    </submittedName>
    <submittedName>
        <fullName evidence="6">KLLA0D00231p</fullName>
    </submittedName>
</protein>
<dbReference type="EMBL" id="CR382122">
    <property type="protein sequence ID" value="CAH01933.1"/>
    <property type="molecule type" value="Genomic_DNA"/>
</dbReference>